<dbReference type="Proteomes" id="UP001596447">
    <property type="component" value="Unassembled WGS sequence"/>
</dbReference>
<evidence type="ECO:0000313" key="2">
    <source>
        <dbReference type="Proteomes" id="UP001596447"/>
    </source>
</evidence>
<proteinExistence type="predicted"/>
<organism evidence="1 2">
    <name type="scientific">Halospeciosus flavus</name>
    <dbReference type="NCBI Taxonomy" id="3032283"/>
    <lineage>
        <taxon>Archaea</taxon>
        <taxon>Methanobacteriati</taxon>
        <taxon>Methanobacteriota</taxon>
        <taxon>Stenosarchaea group</taxon>
        <taxon>Halobacteria</taxon>
        <taxon>Halobacteriales</taxon>
        <taxon>Halobacteriaceae</taxon>
        <taxon>Halospeciosus</taxon>
    </lineage>
</organism>
<accession>A0ABD5Z979</accession>
<dbReference type="EMBL" id="JBHTAR010000011">
    <property type="protein sequence ID" value="MFC7201737.1"/>
    <property type="molecule type" value="Genomic_DNA"/>
</dbReference>
<evidence type="ECO:0000313" key="1">
    <source>
        <dbReference type="EMBL" id="MFC7201737.1"/>
    </source>
</evidence>
<protein>
    <submittedName>
        <fullName evidence="1">Uncharacterized protein</fullName>
    </submittedName>
</protein>
<reference evidence="1 2" key="1">
    <citation type="journal article" date="2019" name="Int. J. Syst. Evol. Microbiol.">
        <title>The Global Catalogue of Microorganisms (GCM) 10K type strain sequencing project: providing services to taxonomists for standard genome sequencing and annotation.</title>
        <authorList>
            <consortium name="The Broad Institute Genomics Platform"/>
            <consortium name="The Broad Institute Genome Sequencing Center for Infectious Disease"/>
            <person name="Wu L."/>
            <person name="Ma J."/>
        </authorList>
    </citation>
    <scope>NUCLEOTIDE SEQUENCE [LARGE SCALE GENOMIC DNA]</scope>
    <source>
        <strain evidence="1 2">XZGYJ-43</strain>
    </source>
</reference>
<dbReference type="RefSeq" id="WP_279528472.1">
    <property type="nucleotide sequence ID" value="NZ_CP122312.1"/>
</dbReference>
<dbReference type="AlphaFoldDB" id="A0ABD5Z979"/>
<comment type="caution">
    <text evidence="1">The sequence shown here is derived from an EMBL/GenBank/DDBJ whole genome shotgun (WGS) entry which is preliminary data.</text>
</comment>
<name>A0ABD5Z979_9EURY</name>
<keyword evidence="2" id="KW-1185">Reference proteome</keyword>
<sequence>MQDELRVPPNWRRDDPDFSEDVARKYDPHAVVEYEHRDLNVWLVLAPGRVPPRIADDERGYRIELRHGEGTDTTTHDVALVETLGEAHDVAEDVMRLFGEFYTADTDIDRLVEDLVDQKFDDWQASHDAADPQLGRA</sequence>
<gene>
    <name evidence="1" type="ORF">ACFQJ9_20390</name>
</gene>